<dbReference type="KEGG" id="sgy:Sgly_2349"/>
<dbReference type="GO" id="GO:0004637">
    <property type="term" value="F:phosphoribosylamine-glycine ligase activity"/>
    <property type="evidence" value="ECO:0007669"/>
    <property type="project" value="UniProtKB-UniRule"/>
</dbReference>
<name>F0SUS1_SYNGF</name>
<keyword evidence="5 14" id="KW-0436">Ligase</keyword>
<dbReference type="GO" id="GO:0046872">
    <property type="term" value="F:metal ion binding"/>
    <property type="evidence" value="ECO:0007669"/>
    <property type="project" value="UniProtKB-KW"/>
</dbReference>
<dbReference type="Gene3D" id="3.30.1490.20">
    <property type="entry name" value="ATP-grasp fold, A domain"/>
    <property type="match status" value="1"/>
</dbReference>
<keyword evidence="6" id="KW-0479">Metal-binding</keyword>
<dbReference type="Gene3D" id="3.90.600.10">
    <property type="entry name" value="Phosphoribosylglycinamide synthetase, C-terminal domain"/>
    <property type="match status" value="1"/>
</dbReference>
<dbReference type="SMART" id="SM01210">
    <property type="entry name" value="GARS_C"/>
    <property type="match status" value="1"/>
</dbReference>
<comment type="cofactor">
    <cofactor evidence="1">
        <name>Mn(2+)</name>
        <dbReference type="ChEBI" id="CHEBI:29035"/>
    </cofactor>
</comment>
<dbReference type="PANTHER" id="PTHR43472">
    <property type="entry name" value="PHOSPHORIBOSYLAMINE--GLYCINE LIGASE"/>
    <property type="match status" value="1"/>
</dbReference>
<dbReference type="FunFam" id="3.30.470.20:FF:000018">
    <property type="entry name" value="Trifunctional purine biosynthetic protein adenosine-3"/>
    <property type="match status" value="1"/>
</dbReference>
<dbReference type="UniPathway" id="UPA00074">
    <property type="reaction ID" value="UER00125"/>
</dbReference>
<evidence type="ECO:0000256" key="7">
    <source>
        <dbReference type="ARBA" id="ARBA00022741"/>
    </source>
</evidence>
<dbReference type="InterPro" id="IPR020560">
    <property type="entry name" value="PRibGlycinamide_synth_C-dom"/>
</dbReference>
<dbReference type="STRING" id="645991.Sgly_2349"/>
<dbReference type="GO" id="GO:0005524">
    <property type="term" value="F:ATP binding"/>
    <property type="evidence" value="ECO:0007669"/>
    <property type="project" value="UniProtKB-UniRule"/>
</dbReference>
<keyword evidence="10" id="KW-0464">Manganese</keyword>
<accession>F0SUS1</accession>
<dbReference type="FunFam" id="3.40.50.20:FF:000006">
    <property type="entry name" value="Phosphoribosylamine--glycine ligase, chloroplastic"/>
    <property type="match status" value="1"/>
</dbReference>
<dbReference type="SUPFAM" id="SSF51246">
    <property type="entry name" value="Rudiment single hybrid motif"/>
    <property type="match status" value="1"/>
</dbReference>
<evidence type="ECO:0000256" key="13">
    <source>
        <dbReference type="ARBA" id="ARBA00042864"/>
    </source>
</evidence>
<keyword evidence="8 14" id="KW-0658">Purine biosynthesis</keyword>
<evidence type="ECO:0000313" key="18">
    <source>
        <dbReference type="Proteomes" id="UP000007488"/>
    </source>
</evidence>
<dbReference type="InterPro" id="IPR037123">
    <property type="entry name" value="PRibGlycinamide_synth_C_sf"/>
</dbReference>
<dbReference type="PROSITE" id="PS00184">
    <property type="entry name" value="GARS"/>
    <property type="match status" value="1"/>
</dbReference>
<dbReference type="eggNOG" id="COG0151">
    <property type="taxonomic scope" value="Bacteria"/>
</dbReference>
<evidence type="ECO:0000256" key="5">
    <source>
        <dbReference type="ARBA" id="ARBA00022598"/>
    </source>
</evidence>
<dbReference type="InterPro" id="IPR016185">
    <property type="entry name" value="PreATP-grasp_dom_sf"/>
</dbReference>
<evidence type="ECO:0000259" key="16">
    <source>
        <dbReference type="PROSITE" id="PS50975"/>
    </source>
</evidence>
<dbReference type="PROSITE" id="PS50975">
    <property type="entry name" value="ATP_GRASP"/>
    <property type="match status" value="1"/>
</dbReference>
<dbReference type="NCBIfam" id="TIGR00877">
    <property type="entry name" value="purD"/>
    <property type="match status" value="1"/>
</dbReference>
<comment type="similarity">
    <text evidence="11 14">Belongs to the GARS family.</text>
</comment>
<evidence type="ECO:0000256" key="11">
    <source>
        <dbReference type="ARBA" id="ARBA00038345"/>
    </source>
</evidence>
<dbReference type="FunFam" id="3.30.1490.20:FF:000006">
    <property type="entry name" value="phosphoribosylamine--glycine ligase, chloroplastic-like"/>
    <property type="match status" value="1"/>
</dbReference>
<comment type="cofactor">
    <cofactor evidence="2">
        <name>Mg(2+)</name>
        <dbReference type="ChEBI" id="CHEBI:18420"/>
    </cofactor>
</comment>
<dbReference type="InterPro" id="IPR020561">
    <property type="entry name" value="PRibGlycinamid_synth_ATP-grasp"/>
</dbReference>
<gene>
    <name evidence="14" type="primary">purD</name>
    <name evidence="17" type="ordered locus">Sgly_2349</name>
</gene>
<dbReference type="SUPFAM" id="SSF52440">
    <property type="entry name" value="PreATP-grasp domain"/>
    <property type="match status" value="1"/>
</dbReference>
<dbReference type="InterPro" id="IPR020559">
    <property type="entry name" value="PRibGlycinamide_synth_CS"/>
</dbReference>
<dbReference type="OrthoDB" id="9807240at2"/>
<dbReference type="InterPro" id="IPR000115">
    <property type="entry name" value="PRibGlycinamide_synth"/>
</dbReference>
<reference evidence="18" key="2">
    <citation type="submission" date="2011-02" db="EMBL/GenBank/DDBJ databases">
        <title>The complete genome of Syntrophobotulus glycolicus DSM 8271.</title>
        <authorList>
            <person name="Lucas S."/>
            <person name="Copeland A."/>
            <person name="Lapidus A."/>
            <person name="Bruce D."/>
            <person name="Goodwin L."/>
            <person name="Pitluck S."/>
            <person name="Kyrpides N."/>
            <person name="Mavromatis K."/>
            <person name="Pagani I."/>
            <person name="Ivanova N."/>
            <person name="Mikhailova N."/>
            <person name="Chertkov O."/>
            <person name="Held B."/>
            <person name="Detter J.C."/>
            <person name="Tapia R."/>
            <person name="Han C."/>
            <person name="Land M."/>
            <person name="Hauser L."/>
            <person name="Markowitz V."/>
            <person name="Cheng J.-F."/>
            <person name="Hugenholtz P."/>
            <person name="Woyke T."/>
            <person name="Wu D."/>
            <person name="Spring S."/>
            <person name="Schroeder M."/>
            <person name="Brambilla E."/>
            <person name="Klenk H.-P."/>
            <person name="Eisen J.A."/>
        </authorList>
    </citation>
    <scope>NUCLEOTIDE SEQUENCE [LARGE SCALE GENOMIC DNA]</scope>
    <source>
        <strain evidence="18">DSM 8271 / FlGlyR</strain>
    </source>
</reference>
<comment type="catalytic activity">
    <reaction evidence="14">
        <text>5-phospho-beta-D-ribosylamine + glycine + ATP = N(1)-(5-phospho-beta-D-ribosyl)glycinamide + ADP + phosphate + H(+)</text>
        <dbReference type="Rhea" id="RHEA:17453"/>
        <dbReference type="ChEBI" id="CHEBI:15378"/>
        <dbReference type="ChEBI" id="CHEBI:30616"/>
        <dbReference type="ChEBI" id="CHEBI:43474"/>
        <dbReference type="ChEBI" id="CHEBI:57305"/>
        <dbReference type="ChEBI" id="CHEBI:58681"/>
        <dbReference type="ChEBI" id="CHEBI:143788"/>
        <dbReference type="ChEBI" id="CHEBI:456216"/>
        <dbReference type="EC" id="6.3.4.13"/>
    </reaction>
</comment>
<dbReference type="HAMAP" id="MF_00138">
    <property type="entry name" value="GARS"/>
    <property type="match status" value="1"/>
</dbReference>
<comment type="pathway">
    <text evidence="3 14">Purine metabolism; IMP biosynthesis via de novo pathway; N(1)-(5-phospho-D-ribosyl)glycinamide from 5-phospho-alpha-D-ribose 1-diphosphate: step 2/2.</text>
</comment>
<dbReference type="GO" id="GO:0009113">
    <property type="term" value="P:purine nucleobase biosynthetic process"/>
    <property type="evidence" value="ECO:0007669"/>
    <property type="project" value="InterPro"/>
</dbReference>
<dbReference type="Pfam" id="PF02844">
    <property type="entry name" value="GARS_N"/>
    <property type="match status" value="1"/>
</dbReference>
<dbReference type="GO" id="GO:0006189">
    <property type="term" value="P:'de novo' IMP biosynthetic process"/>
    <property type="evidence" value="ECO:0007669"/>
    <property type="project" value="UniProtKB-UniRule"/>
</dbReference>
<evidence type="ECO:0000313" key="17">
    <source>
        <dbReference type="EMBL" id="ADY56637.1"/>
    </source>
</evidence>
<keyword evidence="9 15" id="KW-0067">ATP-binding</keyword>
<sequence>MSAEVSQGKNILVIGGGGREHALAWKLAQSPLCAKIFVAPGNAGTAEWNVPIKADDFPALIKFAQEQKIEITIVGPEDPLSLGIVNAFQAEGLKIFGPTREAARLEGSKAFAKEIMDEAAVPTAQYKVFTDQEEAEAYIGRVGAPIVIKADGLAAGKGVIVASLFDEAVEAVDKIMGGSFGEAGTKVVVEEYLEGQEVSLLCFCDGTTALPMVAVQDHKRALNGDLGLNTGGMGTYSPPSFWTKDIENQVVDKIVMPTLNIMQKRGAPFVGVLFLGLIMTESGPKVLEYNVRFGDPETQVVMALMRSDMLPVIEACINGRLAEVQAEWYEDTAVCVVMAAPGYPGDYEKGIPITLPQVDGQREMIFHAGTALQEGKTVSSGGRVLGVTVREDSLPAARTRVYELVEKIDFPDAHYRTDIGVKGLFK</sequence>
<evidence type="ECO:0000256" key="9">
    <source>
        <dbReference type="ARBA" id="ARBA00022840"/>
    </source>
</evidence>
<keyword evidence="7 15" id="KW-0547">Nucleotide-binding</keyword>
<evidence type="ECO:0000256" key="10">
    <source>
        <dbReference type="ARBA" id="ARBA00023211"/>
    </source>
</evidence>
<evidence type="ECO:0000256" key="1">
    <source>
        <dbReference type="ARBA" id="ARBA00001936"/>
    </source>
</evidence>
<evidence type="ECO:0000256" key="6">
    <source>
        <dbReference type="ARBA" id="ARBA00022723"/>
    </source>
</evidence>
<dbReference type="Pfam" id="PF01071">
    <property type="entry name" value="GARS_A"/>
    <property type="match status" value="1"/>
</dbReference>
<feature type="domain" description="ATP-grasp" evidence="16">
    <location>
        <begin position="113"/>
        <end position="318"/>
    </location>
</feature>
<keyword evidence="18" id="KW-1185">Reference proteome</keyword>
<dbReference type="SMART" id="SM01209">
    <property type="entry name" value="GARS_A"/>
    <property type="match status" value="1"/>
</dbReference>
<dbReference type="FunFam" id="3.90.600.10:FF:000001">
    <property type="entry name" value="Trifunctional purine biosynthetic protein adenosine-3"/>
    <property type="match status" value="1"/>
</dbReference>
<proteinExistence type="inferred from homology"/>
<dbReference type="EMBL" id="CP002547">
    <property type="protein sequence ID" value="ADY56637.1"/>
    <property type="molecule type" value="Genomic_DNA"/>
</dbReference>
<dbReference type="Gene3D" id="3.30.470.20">
    <property type="entry name" value="ATP-grasp fold, B domain"/>
    <property type="match status" value="1"/>
</dbReference>
<dbReference type="InterPro" id="IPR013815">
    <property type="entry name" value="ATP_grasp_subdomain_1"/>
</dbReference>
<dbReference type="RefSeq" id="WP_013625502.1">
    <property type="nucleotide sequence ID" value="NC_015172.1"/>
</dbReference>
<evidence type="ECO:0000256" key="2">
    <source>
        <dbReference type="ARBA" id="ARBA00001946"/>
    </source>
</evidence>
<evidence type="ECO:0000256" key="15">
    <source>
        <dbReference type="PROSITE-ProRule" id="PRU00409"/>
    </source>
</evidence>
<evidence type="ECO:0000256" key="14">
    <source>
        <dbReference type="HAMAP-Rule" id="MF_00138"/>
    </source>
</evidence>
<dbReference type="PANTHER" id="PTHR43472:SF1">
    <property type="entry name" value="PHOSPHORIBOSYLAMINE--GLYCINE LIGASE, CHLOROPLASTIC"/>
    <property type="match status" value="1"/>
</dbReference>
<organism evidence="17 18">
    <name type="scientific">Syntrophobotulus glycolicus (strain DSM 8271 / FlGlyR)</name>
    <dbReference type="NCBI Taxonomy" id="645991"/>
    <lineage>
        <taxon>Bacteria</taxon>
        <taxon>Bacillati</taxon>
        <taxon>Bacillota</taxon>
        <taxon>Clostridia</taxon>
        <taxon>Eubacteriales</taxon>
        <taxon>Desulfitobacteriaceae</taxon>
        <taxon>Syntrophobotulus</taxon>
    </lineage>
</organism>
<dbReference type="AlphaFoldDB" id="F0SUS1"/>
<evidence type="ECO:0000256" key="3">
    <source>
        <dbReference type="ARBA" id="ARBA00005174"/>
    </source>
</evidence>
<evidence type="ECO:0000256" key="12">
    <source>
        <dbReference type="ARBA" id="ARBA00042242"/>
    </source>
</evidence>
<reference evidence="17 18" key="1">
    <citation type="journal article" date="2011" name="Stand. Genomic Sci.">
        <title>Complete genome sequence of Syntrophobotulus glycolicus type strain (FlGlyR).</title>
        <authorList>
            <person name="Han C."/>
            <person name="Mwirichia R."/>
            <person name="Chertkov O."/>
            <person name="Held B."/>
            <person name="Lapidus A."/>
            <person name="Nolan M."/>
            <person name="Lucas S."/>
            <person name="Hammon N."/>
            <person name="Deshpande S."/>
            <person name="Cheng J.F."/>
            <person name="Tapia R."/>
            <person name="Goodwin L."/>
            <person name="Pitluck S."/>
            <person name="Huntemann M."/>
            <person name="Liolios K."/>
            <person name="Ivanova N."/>
            <person name="Pagani I."/>
            <person name="Mavromatis K."/>
            <person name="Ovchinikova G."/>
            <person name="Pati A."/>
            <person name="Chen A."/>
            <person name="Palaniappan K."/>
            <person name="Land M."/>
            <person name="Hauser L."/>
            <person name="Brambilla E.M."/>
            <person name="Rohde M."/>
            <person name="Spring S."/>
            <person name="Sikorski J."/>
            <person name="Goker M."/>
            <person name="Woyke T."/>
            <person name="Bristow J."/>
            <person name="Eisen J.A."/>
            <person name="Markowitz V."/>
            <person name="Hugenholtz P."/>
            <person name="Kyrpides N.C."/>
            <person name="Klenk H.P."/>
            <person name="Detter J.C."/>
        </authorList>
    </citation>
    <scope>NUCLEOTIDE SEQUENCE [LARGE SCALE GENOMIC DNA]</scope>
    <source>
        <strain evidence="18">DSM 8271 / FlGlyR</strain>
    </source>
</reference>
<dbReference type="Gene3D" id="3.40.50.20">
    <property type="match status" value="1"/>
</dbReference>
<dbReference type="EC" id="6.3.4.13" evidence="4 14"/>
<dbReference type="InterPro" id="IPR011054">
    <property type="entry name" value="Rudment_hybrid_motif"/>
</dbReference>
<dbReference type="InterPro" id="IPR020562">
    <property type="entry name" value="PRibGlycinamide_synth_N"/>
</dbReference>
<evidence type="ECO:0000256" key="4">
    <source>
        <dbReference type="ARBA" id="ARBA00013255"/>
    </source>
</evidence>
<dbReference type="HOGENOM" id="CLU_027420_3_1_9"/>
<dbReference type="SUPFAM" id="SSF56059">
    <property type="entry name" value="Glutathione synthetase ATP-binding domain-like"/>
    <property type="match status" value="1"/>
</dbReference>
<dbReference type="InterPro" id="IPR011761">
    <property type="entry name" value="ATP-grasp"/>
</dbReference>
<protein>
    <recommendedName>
        <fullName evidence="4 14">Phosphoribosylamine--glycine ligase</fullName>
        <ecNumber evidence="4 14">6.3.4.13</ecNumber>
    </recommendedName>
    <alternativeName>
        <fullName evidence="14">GARS</fullName>
    </alternativeName>
    <alternativeName>
        <fullName evidence="12 14">Glycinamide ribonucleotide synthetase</fullName>
    </alternativeName>
    <alternativeName>
        <fullName evidence="13 14">Phosphoribosylglycinamide synthetase</fullName>
    </alternativeName>
</protein>
<dbReference type="Proteomes" id="UP000007488">
    <property type="component" value="Chromosome"/>
</dbReference>
<dbReference type="Pfam" id="PF02843">
    <property type="entry name" value="GARS_C"/>
    <property type="match status" value="1"/>
</dbReference>
<evidence type="ECO:0000256" key="8">
    <source>
        <dbReference type="ARBA" id="ARBA00022755"/>
    </source>
</evidence>